<dbReference type="Proteomes" id="UP000593576">
    <property type="component" value="Unassembled WGS sequence"/>
</dbReference>
<dbReference type="EMBL" id="JABFAF010000008">
    <property type="protein sequence ID" value="MBA0862427.1"/>
    <property type="molecule type" value="Genomic_DNA"/>
</dbReference>
<proteinExistence type="predicted"/>
<protein>
    <submittedName>
        <fullName evidence="1">Uncharacterized protein</fullName>
    </submittedName>
</protein>
<organism evidence="1 2">
    <name type="scientific">Gossypium schwendimanii</name>
    <name type="common">Cotton</name>
    <dbReference type="NCBI Taxonomy" id="34291"/>
    <lineage>
        <taxon>Eukaryota</taxon>
        <taxon>Viridiplantae</taxon>
        <taxon>Streptophyta</taxon>
        <taxon>Embryophyta</taxon>
        <taxon>Tracheophyta</taxon>
        <taxon>Spermatophyta</taxon>
        <taxon>Magnoliopsida</taxon>
        <taxon>eudicotyledons</taxon>
        <taxon>Gunneridae</taxon>
        <taxon>Pentapetalae</taxon>
        <taxon>rosids</taxon>
        <taxon>malvids</taxon>
        <taxon>Malvales</taxon>
        <taxon>Malvaceae</taxon>
        <taxon>Malvoideae</taxon>
        <taxon>Gossypium</taxon>
    </lineage>
</organism>
<feature type="non-terminal residue" evidence="1">
    <location>
        <position position="1"/>
    </location>
</feature>
<comment type="caution">
    <text evidence="1">The sequence shown here is derived from an EMBL/GenBank/DDBJ whole genome shotgun (WGS) entry which is preliminary data.</text>
</comment>
<evidence type="ECO:0000313" key="1">
    <source>
        <dbReference type="EMBL" id="MBA0862427.1"/>
    </source>
</evidence>
<accession>A0A7J9LUY2</accession>
<sequence>MGVAHLIVELDTLLVVVKIRHILREGNKRVDHLSNLAHDVRMGMTCLGEPLPSLQPLLRANACGKGI</sequence>
<keyword evidence="2" id="KW-1185">Reference proteome</keyword>
<dbReference type="AlphaFoldDB" id="A0A7J9LUY2"/>
<name>A0A7J9LUY2_GOSSC</name>
<dbReference type="OrthoDB" id="1001286at2759"/>
<evidence type="ECO:0000313" key="2">
    <source>
        <dbReference type="Proteomes" id="UP000593576"/>
    </source>
</evidence>
<reference evidence="1 2" key="1">
    <citation type="journal article" date="2019" name="Genome Biol. Evol.">
        <title>Insights into the evolution of the New World diploid cottons (Gossypium, subgenus Houzingenia) based on genome sequencing.</title>
        <authorList>
            <person name="Grover C.E."/>
            <person name="Arick M.A. 2nd"/>
            <person name="Thrash A."/>
            <person name="Conover J.L."/>
            <person name="Sanders W.S."/>
            <person name="Peterson D.G."/>
            <person name="Frelichowski J.E."/>
            <person name="Scheffler J.A."/>
            <person name="Scheffler B.E."/>
            <person name="Wendel J.F."/>
        </authorList>
    </citation>
    <scope>NUCLEOTIDE SEQUENCE [LARGE SCALE GENOMIC DNA]</scope>
    <source>
        <strain evidence="1">1</strain>
        <tissue evidence="1">Leaf</tissue>
    </source>
</reference>
<gene>
    <name evidence="1" type="ORF">Goshw_008384</name>
</gene>